<reference evidence="3 4" key="1">
    <citation type="journal article" date="2016" name="Front. Microbiol.">
        <title>Single-Cell (Meta-)Genomics of a Dimorphic Candidatus Thiomargarita nelsonii Reveals Genomic Plasticity.</title>
        <authorList>
            <person name="Flood B.E."/>
            <person name="Fliss P."/>
            <person name="Jones D.S."/>
            <person name="Dick G.J."/>
            <person name="Jain S."/>
            <person name="Kaster A.K."/>
            <person name="Winkel M."/>
            <person name="Mussmann M."/>
            <person name="Bailey J."/>
        </authorList>
    </citation>
    <scope>NUCLEOTIDE SEQUENCE [LARGE SCALE GENOMIC DNA]</scope>
    <source>
        <strain evidence="3">Hydrate Ridge</strain>
    </source>
</reference>
<proteinExistence type="predicted"/>
<keyword evidence="4" id="KW-1185">Reference proteome</keyword>
<gene>
    <name evidence="3" type="ORF">PN36_16105</name>
</gene>
<keyword evidence="1" id="KW-0812">Transmembrane</keyword>
<dbReference type="PANTHER" id="PTHR42208:SF1">
    <property type="entry name" value="HEAVY METAL TRANSPORTER"/>
    <property type="match status" value="1"/>
</dbReference>
<dbReference type="EMBL" id="JSZA02000059">
    <property type="protein sequence ID" value="TGO02926.1"/>
    <property type="molecule type" value="Genomic_DNA"/>
</dbReference>
<feature type="transmembrane region" description="Helical" evidence="1">
    <location>
        <begin position="58"/>
        <end position="75"/>
    </location>
</feature>
<keyword evidence="1" id="KW-0472">Membrane</keyword>
<feature type="transmembrane region" description="Helical" evidence="1">
    <location>
        <begin position="140"/>
        <end position="161"/>
    </location>
</feature>
<feature type="transmembrane region" description="Helical" evidence="1">
    <location>
        <begin position="87"/>
        <end position="107"/>
    </location>
</feature>
<dbReference type="Proteomes" id="UP000030428">
    <property type="component" value="Unassembled WGS sequence"/>
</dbReference>
<protein>
    <submittedName>
        <fullName evidence="3">Membrane protein</fullName>
    </submittedName>
</protein>
<name>A0A4E0RHY3_9GAMM</name>
<feature type="transmembrane region" description="Helical" evidence="1">
    <location>
        <begin position="173"/>
        <end position="196"/>
    </location>
</feature>
<accession>A0A4E0RHY3</accession>
<evidence type="ECO:0000256" key="1">
    <source>
        <dbReference type="SAM" id="Phobius"/>
    </source>
</evidence>
<dbReference type="PANTHER" id="PTHR42208">
    <property type="entry name" value="HEAVY METAL TRANSPORTER-RELATED"/>
    <property type="match status" value="1"/>
</dbReference>
<evidence type="ECO:0000313" key="4">
    <source>
        <dbReference type="Proteomes" id="UP000030428"/>
    </source>
</evidence>
<feature type="domain" description="Urease accessory protein UreH-like transmembrane" evidence="2">
    <location>
        <begin position="9"/>
        <end position="218"/>
    </location>
</feature>
<comment type="caution">
    <text evidence="3">The sequence shown here is derived from an EMBL/GenBank/DDBJ whole genome shotgun (WGS) entry which is preliminary data.</text>
</comment>
<dbReference type="InterPro" id="IPR039447">
    <property type="entry name" value="UreH-like_TM_dom"/>
</dbReference>
<keyword evidence="1" id="KW-1133">Transmembrane helix</keyword>
<evidence type="ECO:0000259" key="2">
    <source>
        <dbReference type="Pfam" id="PF13386"/>
    </source>
</evidence>
<organism evidence="3 4">
    <name type="scientific">Candidatus Thiomargarita nelsonii</name>
    <dbReference type="NCBI Taxonomy" id="1003181"/>
    <lineage>
        <taxon>Bacteria</taxon>
        <taxon>Pseudomonadati</taxon>
        <taxon>Pseudomonadota</taxon>
        <taxon>Gammaproteobacteria</taxon>
        <taxon>Thiotrichales</taxon>
        <taxon>Thiotrichaceae</taxon>
        <taxon>Thiomargarita</taxon>
    </lineage>
</organism>
<dbReference type="AlphaFoldDB" id="A0A4E0RHY3"/>
<dbReference type="Pfam" id="PF13386">
    <property type="entry name" value="DsbD_2"/>
    <property type="match status" value="1"/>
</dbReference>
<sequence>MTELTLFSAFLAGLLGSAHCIGMCGGIVGLLTMNLSDNVRQSFFRLLPYLLTYNLGRIGSYTLAGLCAGFLGAQFAQWLPLEHPRMIAMWVSGLFMIALGLYIGAWWQALAQLEKSGAYLWRKIEPFGRRFIPVKHPLQALGLGLVWGWLPCGLVYSILAFSLASASAWQGGLLMLFFGLGTLPMLLVIGATAQSLTRFFHKLIVRRTAGAIVVLLGLFILLSPYLQNNVAMSTQYHCH</sequence>
<feature type="transmembrane region" description="Helical" evidence="1">
    <location>
        <begin position="208"/>
        <end position="226"/>
    </location>
</feature>
<evidence type="ECO:0000313" key="3">
    <source>
        <dbReference type="EMBL" id="TGO02926.1"/>
    </source>
</evidence>